<evidence type="ECO:0000313" key="18">
    <source>
        <dbReference type="Proteomes" id="UP000615234"/>
    </source>
</evidence>
<dbReference type="GO" id="GO:0005524">
    <property type="term" value="F:ATP binding"/>
    <property type="evidence" value="ECO:0007669"/>
    <property type="project" value="UniProtKB-UniRule"/>
</dbReference>
<dbReference type="GO" id="GO:0005829">
    <property type="term" value="C:cytosol"/>
    <property type="evidence" value="ECO:0007669"/>
    <property type="project" value="TreeGrafter"/>
</dbReference>
<dbReference type="InterPro" id="IPR013986">
    <property type="entry name" value="DExx_box_DNA_helicase_dom_sf"/>
</dbReference>
<keyword evidence="3 13" id="KW-0547">Nucleotide-binding</keyword>
<keyword evidence="6 13" id="KW-0067">ATP-binding</keyword>
<dbReference type="CDD" id="cd17932">
    <property type="entry name" value="DEXQc_UvrD"/>
    <property type="match status" value="1"/>
</dbReference>
<dbReference type="FunFam" id="1.10.486.10:FF:000003">
    <property type="entry name" value="ATP-dependent DNA helicase"/>
    <property type="match status" value="1"/>
</dbReference>
<feature type="domain" description="UvrD-like helicase C-terminal" evidence="16">
    <location>
        <begin position="283"/>
        <end position="557"/>
    </location>
</feature>
<evidence type="ECO:0000256" key="6">
    <source>
        <dbReference type="ARBA" id="ARBA00022840"/>
    </source>
</evidence>
<dbReference type="GO" id="GO:0016787">
    <property type="term" value="F:hydrolase activity"/>
    <property type="evidence" value="ECO:0007669"/>
    <property type="project" value="UniProtKB-UniRule"/>
</dbReference>
<dbReference type="PROSITE" id="PS51198">
    <property type="entry name" value="UVRD_HELICASE_ATP_BIND"/>
    <property type="match status" value="1"/>
</dbReference>
<dbReference type="EC" id="5.6.2.4" evidence="10"/>
<evidence type="ECO:0000256" key="7">
    <source>
        <dbReference type="ARBA" id="ARBA00023125"/>
    </source>
</evidence>
<protein>
    <recommendedName>
        <fullName evidence="2">ATP-dependent DNA helicase PcrA</fullName>
        <ecNumber evidence="10">5.6.2.4</ecNumber>
    </recommendedName>
    <alternativeName>
        <fullName evidence="11">DNA 3'-5' helicase PcrA</fullName>
    </alternativeName>
</protein>
<dbReference type="GO" id="GO:0009314">
    <property type="term" value="P:response to radiation"/>
    <property type="evidence" value="ECO:0007669"/>
    <property type="project" value="UniProtKB-ARBA"/>
</dbReference>
<feature type="binding site" evidence="13">
    <location>
        <begin position="23"/>
        <end position="30"/>
    </location>
    <ligand>
        <name>ATP</name>
        <dbReference type="ChEBI" id="CHEBI:30616"/>
    </ligand>
</feature>
<sequence length="781" mass="89106">MAGLNDMQDLACRHVDGPLLILAGAGSGKTRVITHRVAYLMDEIGVNPYNILAITFTNKAAAEMRDRVNNIVGEGAERVWVSTFHSLCVRILRRFSDRLGYATNFNIYDSDDQKSAVKNILKELKIDPKKYPEKMFLAEISNAKERYISPDQYAKMNATDFVKTQTATVYSEYMKRLRKFNAFDFDDLIYKVVELFEHNPDVLELYQDRFRYIMVDEYQDTNHIQFLMVKQLASKYRNLCVVGDDDQSIYKFRGANITNILNFEKEYPDAKVVKLEQNYRSCGNILAAANAVIKHNEGRKDKALWTDQGDGEKLVFNQSEDEYMEADRVVNEIIRLTANGAQYKDIALLYRTNAQSRILGEKLVMRGIPHRVYGGQNFYERKEIKDIMAYLKVVNNSTDDTYLRRIINVPKRGIGDATVDKVAAFAAANDMTLMEAMQIIEQVPGLQRSVAKISSFVELIDGFRGIIEEQEPLSTLFDRILEDTGYEDELIAEHTDESMARLENIDELRNRVVQFETDYEEATLADFLEDIALVSETDKMSDDDNMVKLMTIHGSKGLEFPYVFLCGMEERIFPSAMAINSDDEDALEEERRLCYVGITRAMKKLYLSCARNRMLHGSRNCNDISRFIKEIPPLLFQNSGDITRHVKRMEERQFADTGYTGNRYGSSGQSGYGKGSYHGKSSQTGSGYSSSNPYSSYSKAKKEPISITPSTKPSFGKEFTVNRELVLDYGEGDRVRHMKFGNGTVTQLVKGGRDYEVTVDFDRGGTRKMFASFAKLKRLEE</sequence>
<evidence type="ECO:0000256" key="11">
    <source>
        <dbReference type="ARBA" id="ARBA00034900"/>
    </source>
</evidence>
<dbReference type="RefSeq" id="WP_186847877.1">
    <property type="nucleotide sequence ID" value="NZ_JACOOX010000006.1"/>
</dbReference>
<dbReference type="Gene3D" id="1.10.10.160">
    <property type="match status" value="1"/>
</dbReference>
<name>A0A8I0DUG3_9FIRM</name>
<evidence type="ECO:0000256" key="12">
    <source>
        <dbReference type="ARBA" id="ARBA00048988"/>
    </source>
</evidence>
<keyword evidence="4 13" id="KW-0378">Hydrolase</keyword>
<dbReference type="Pfam" id="PF21196">
    <property type="entry name" value="PcrA_UvrD_tudor"/>
    <property type="match status" value="1"/>
</dbReference>
<evidence type="ECO:0000256" key="13">
    <source>
        <dbReference type="PROSITE-ProRule" id="PRU00560"/>
    </source>
</evidence>
<evidence type="ECO:0000256" key="5">
    <source>
        <dbReference type="ARBA" id="ARBA00022806"/>
    </source>
</evidence>
<evidence type="ECO:0000256" key="1">
    <source>
        <dbReference type="ARBA" id="ARBA00009922"/>
    </source>
</evidence>
<dbReference type="InterPro" id="IPR000212">
    <property type="entry name" value="DNA_helicase_UvrD/REP"/>
</dbReference>
<dbReference type="Gene3D" id="1.10.486.10">
    <property type="entry name" value="PCRA, domain 4"/>
    <property type="match status" value="1"/>
</dbReference>
<dbReference type="PROSITE" id="PS51217">
    <property type="entry name" value="UVRD_HELICASE_CTER"/>
    <property type="match status" value="1"/>
</dbReference>
<organism evidence="17 18">
    <name type="scientific">Coprococcus hominis</name>
    <name type="common">ex Liu et al. 2022</name>
    <dbReference type="NCBI Taxonomy" id="2763039"/>
    <lineage>
        <taxon>Bacteria</taxon>
        <taxon>Bacillati</taxon>
        <taxon>Bacillota</taxon>
        <taxon>Clostridia</taxon>
        <taxon>Lachnospirales</taxon>
        <taxon>Lachnospiraceae</taxon>
        <taxon>Coprococcus</taxon>
    </lineage>
</organism>
<dbReference type="GO" id="GO:0000725">
    <property type="term" value="P:recombinational repair"/>
    <property type="evidence" value="ECO:0007669"/>
    <property type="project" value="TreeGrafter"/>
</dbReference>
<evidence type="ECO:0000256" key="9">
    <source>
        <dbReference type="ARBA" id="ARBA00034617"/>
    </source>
</evidence>
<reference evidence="17 18" key="1">
    <citation type="submission" date="2020-08" db="EMBL/GenBank/DDBJ databases">
        <title>Genome public.</title>
        <authorList>
            <person name="Liu C."/>
            <person name="Sun Q."/>
        </authorList>
    </citation>
    <scope>NUCLEOTIDE SEQUENCE [LARGE SCALE GENOMIC DNA]</scope>
    <source>
        <strain evidence="17 18">NSJ-10</strain>
    </source>
</reference>
<comment type="catalytic activity">
    <reaction evidence="12">
        <text>ATP + H2O = ADP + phosphate + H(+)</text>
        <dbReference type="Rhea" id="RHEA:13065"/>
        <dbReference type="ChEBI" id="CHEBI:15377"/>
        <dbReference type="ChEBI" id="CHEBI:15378"/>
        <dbReference type="ChEBI" id="CHEBI:30616"/>
        <dbReference type="ChEBI" id="CHEBI:43474"/>
        <dbReference type="ChEBI" id="CHEBI:456216"/>
        <dbReference type="EC" id="5.6.2.4"/>
    </reaction>
</comment>
<dbReference type="CDD" id="cd18807">
    <property type="entry name" value="SF1_C_UvrD"/>
    <property type="match status" value="1"/>
</dbReference>
<evidence type="ECO:0000256" key="4">
    <source>
        <dbReference type="ARBA" id="ARBA00022801"/>
    </source>
</evidence>
<evidence type="ECO:0000256" key="3">
    <source>
        <dbReference type="ARBA" id="ARBA00022741"/>
    </source>
</evidence>
<keyword evidence="18" id="KW-1185">Reference proteome</keyword>
<dbReference type="FunFam" id="1.10.10.160:FF:000001">
    <property type="entry name" value="ATP-dependent DNA helicase"/>
    <property type="match status" value="1"/>
</dbReference>
<dbReference type="PANTHER" id="PTHR11070">
    <property type="entry name" value="UVRD / RECB / PCRA DNA HELICASE FAMILY MEMBER"/>
    <property type="match status" value="1"/>
</dbReference>
<dbReference type="EMBL" id="JACOOX010000006">
    <property type="protein sequence ID" value="MBC5663444.1"/>
    <property type="molecule type" value="Genomic_DNA"/>
</dbReference>
<dbReference type="Pfam" id="PF00580">
    <property type="entry name" value="UvrD-helicase"/>
    <property type="match status" value="1"/>
</dbReference>
<feature type="compositionally biased region" description="Low complexity" evidence="14">
    <location>
        <begin position="678"/>
        <end position="698"/>
    </location>
</feature>
<gene>
    <name evidence="17" type="ORF">H8S09_11245</name>
</gene>
<evidence type="ECO:0000313" key="17">
    <source>
        <dbReference type="EMBL" id="MBC5663444.1"/>
    </source>
</evidence>
<evidence type="ECO:0000256" key="14">
    <source>
        <dbReference type="SAM" id="MobiDB-lite"/>
    </source>
</evidence>
<evidence type="ECO:0000259" key="16">
    <source>
        <dbReference type="PROSITE" id="PS51217"/>
    </source>
</evidence>
<accession>A0A8I0DUG3</accession>
<evidence type="ECO:0000256" key="2">
    <source>
        <dbReference type="ARBA" id="ARBA00014807"/>
    </source>
</evidence>
<evidence type="ECO:0000256" key="8">
    <source>
        <dbReference type="ARBA" id="ARBA00023235"/>
    </source>
</evidence>
<evidence type="ECO:0000259" key="15">
    <source>
        <dbReference type="PROSITE" id="PS51198"/>
    </source>
</evidence>
<keyword evidence="5 13" id="KW-0347">Helicase</keyword>
<dbReference type="InterPro" id="IPR014017">
    <property type="entry name" value="DNA_helicase_UvrD-like_C"/>
</dbReference>
<dbReference type="PANTHER" id="PTHR11070:SF2">
    <property type="entry name" value="ATP-DEPENDENT DNA HELICASE SRS2"/>
    <property type="match status" value="1"/>
</dbReference>
<feature type="region of interest" description="Disordered" evidence="14">
    <location>
        <begin position="657"/>
        <end position="713"/>
    </location>
</feature>
<evidence type="ECO:0000256" key="10">
    <source>
        <dbReference type="ARBA" id="ARBA00034808"/>
    </source>
</evidence>
<comment type="caution">
    <text evidence="17">The sequence shown here is derived from an EMBL/GenBank/DDBJ whole genome shotgun (WGS) entry which is preliminary data.</text>
</comment>
<feature type="domain" description="UvrD-like helicase ATP-binding" evidence="15">
    <location>
        <begin position="2"/>
        <end position="282"/>
    </location>
</feature>
<dbReference type="InterPro" id="IPR014016">
    <property type="entry name" value="UvrD-like_ATP-bd"/>
</dbReference>
<dbReference type="Gene3D" id="3.40.50.300">
    <property type="entry name" value="P-loop containing nucleotide triphosphate hydrolases"/>
    <property type="match status" value="2"/>
</dbReference>
<dbReference type="AlphaFoldDB" id="A0A8I0DUG3"/>
<dbReference type="Proteomes" id="UP000615234">
    <property type="component" value="Unassembled WGS sequence"/>
</dbReference>
<dbReference type="GO" id="GO:0003677">
    <property type="term" value="F:DNA binding"/>
    <property type="evidence" value="ECO:0007669"/>
    <property type="project" value="UniProtKB-KW"/>
</dbReference>
<comment type="catalytic activity">
    <reaction evidence="9">
        <text>Couples ATP hydrolysis with the unwinding of duplex DNA by translocating in the 3'-5' direction.</text>
        <dbReference type="EC" id="5.6.2.4"/>
    </reaction>
</comment>
<keyword evidence="7" id="KW-0238">DNA-binding</keyword>
<comment type="similarity">
    <text evidence="1">Belongs to the helicase family. UvrD subfamily.</text>
</comment>
<dbReference type="SUPFAM" id="SSF52540">
    <property type="entry name" value="P-loop containing nucleoside triphosphate hydrolases"/>
    <property type="match status" value="1"/>
</dbReference>
<dbReference type="Pfam" id="PF13361">
    <property type="entry name" value="UvrD_C"/>
    <property type="match status" value="1"/>
</dbReference>
<proteinExistence type="inferred from homology"/>
<dbReference type="GO" id="GO:0043138">
    <property type="term" value="F:3'-5' DNA helicase activity"/>
    <property type="evidence" value="ECO:0007669"/>
    <property type="project" value="UniProtKB-EC"/>
</dbReference>
<dbReference type="GO" id="GO:0033202">
    <property type="term" value="C:DNA helicase complex"/>
    <property type="evidence" value="ECO:0007669"/>
    <property type="project" value="TreeGrafter"/>
</dbReference>
<dbReference type="InterPro" id="IPR027417">
    <property type="entry name" value="P-loop_NTPase"/>
</dbReference>
<keyword evidence="8" id="KW-0413">Isomerase</keyword>